<evidence type="ECO:0000313" key="3">
    <source>
        <dbReference type="EMBL" id="MCK9875712.1"/>
    </source>
</evidence>
<feature type="compositionally biased region" description="Basic and acidic residues" evidence="1">
    <location>
        <begin position="178"/>
        <end position="203"/>
    </location>
</feature>
<keyword evidence="2" id="KW-1133">Transmembrane helix</keyword>
<dbReference type="Proteomes" id="UP001201873">
    <property type="component" value="Unassembled WGS sequence"/>
</dbReference>
<evidence type="ECO:0000256" key="1">
    <source>
        <dbReference type="SAM" id="MobiDB-lite"/>
    </source>
</evidence>
<keyword evidence="4" id="KW-1185">Reference proteome</keyword>
<sequence>MAPAAREDRRYEDFGGYAGHGASTAAHTYTHHQSAPRSRDGRHSQTADGPSDHDRFDDRYGHDQLPDSYPEEYPPAYPAEPRPRGEPARSGAPRPSWGGADGDARPGQEPRPGRDQRSAPDRWDGSAGAHRDDYDRPHHPDRADRVPANGAGATRGRARPGGDWSPAADAASHPGTHRPTDRRPTERHRGYADDHRYDDRYDDTGQYGQYGQYLEDDHLDDRYPDASRHDDYSDDHDAPTGPQPSWRPGGSAHPSGAAPYRPRAPLTATGGTPATGSRGATGGRGTGGRGTAGSRGAVGGHDTLGGHGAHGTPGARAGAAGPAADDRESLLPYVVIVLVVALVAGTAGYVLNRLVGPSHRQHSGAPADPGVLPADTPTTAVSAPAAGVGSPTSATGGAAAGEAATGLTAEQVALRLRTAGLPLRTTAIYTAVTDPDHLLGTTGGYTSRVAFRDPRVGSNEVQGAPAGAIERGGAIEVFSDAAAAERRARALLTVTAEHDLVTEHVYRRADIVLRVSLALTDTQAKGYETTLARLPVG</sequence>
<evidence type="ECO:0000313" key="4">
    <source>
        <dbReference type="Proteomes" id="UP001201873"/>
    </source>
</evidence>
<comment type="caution">
    <text evidence="3">The sequence shown here is derived from an EMBL/GenBank/DDBJ whole genome shotgun (WGS) entry which is preliminary data.</text>
</comment>
<organism evidence="3 4">
    <name type="scientific">Frankia umida</name>
    <dbReference type="NCBI Taxonomy" id="573489"/>
    <lineage>
        <taxon>Bacteria</taxon>
        <taxon>Bacillati</taxon>
        <taxon>Actinomycetota</taxon>
        <taxon>Actinomycetes</taxon>
        <taxon>Frankiales</taxon>
        <taxon>Frankiaceae</taxon>
        <taxon>Frankia</taxon>
    </lineage>
</organism>
<feature type="transmembrane region" description="Helical" evidence="2">
    <location>
        <begin position="330"/>
        <end position="351"/>
    </location>
</feature>
<feature type="compositionally biased region" description="Basic and acidic residues" evidence="1">
    <location>
        <begin position="37"/>
        <end position="65"/>
    </location>
</feature>
<feature type="compositionally biased region" description="Basic and acidic residues" evidence="1">
    <location>
        <begin position="215"/>
        <end position="238"/>
    </location>
</feature>
<dbReference type="RefSeq" id="WP_248824127.1">
    <property type="nucleotide sequence ID" value="NZ_JALKFT010000006.1"/>
</dbReference>
<dbReference type="EMBL" id="JALKFT010000006">
    <property type="protein sequence ID" value="MCK9875712.1"/>
    <property type="molecule type" value="Genomic_DNA"/>
</dbReference>
<protein>
    <submittedName>
        <fullName evidence="3">Uncharacterized protein</fullName>
    </submittedName>
</protein>
<keyword evidence="2" id="KW-0812">Transmembrane</keyword>
<keyword evidence="2" id="KW-0472">Membrane</keyword>
<feature type="compositionally biased region" description="Low complexity" evidence="1">
    <location>
        <begin position="267"/>
        <end position="278"/>
    </location>
</feature>
<feature type="compositionally biased region" description="Low complexity" evidence="1">
    <location>
        <begin position="385"/>
        <end position="398"/>
    </location>
</feature>
<accession>A0ABT0JWZ1</accession>
<evidence type="ECO:0000256" key="2">
    <source>
        <dbReference type="SAM" id="Phobius"/>
    </source>
</evidence>
<feature type="compositionally biased region" description="Basic and acidic residues" evidence="1">
    <location>
        <begin position="1"/>
        <end position="13"/>
    </location>
</feature>
<name>A0ABT0JWZ1_9ACTN</name>
<feature type="compositionally biased region" description="Gly residues" evidence="1">
    <location>
        <begin position="279"/>
        <end position="311"/>
    </location>
</feature>
<feature type="region of interest" description="Disordered" evidence="1">
    <location>
        <begin position="359"/>
        <end position="398"/>
    </location>
</feature>
<reference evidence="3 4" key="1">
    <citation type="submission" date="2022-04" db="EMBL/GenBank/DDBJ databases">
        <title>Genome diversity in the genus Frankia.</title>
        <authorList>
            <person name="Carlos-Shanley C."/>
            <person name="Hahn D."/>
        </authorList>
    </citation>
    <scope>NUCLEOTIDE SEQUENCE [LARGE SCALE GENOMIC DNA]</scope>
    <source>
        <strain evidence="3 4">Ag45/Mut15</strain>
    </source>
</reference>
<proteinExistence type="predicted"/>
<feature type="region of interest" description="Disordered" evidence="1">
    <location>
        <begin position="1"/>
        <end position="323"/>
    </location>
</feature>
<feature type="compositionally biased region" description="Low complexity" evidence="1">
    <location>
        <begin position="312"/>
        <end position="323"/>
    </location>
</feature>
<gene>
    <name evidence="3" type="ORF">MXD59_07990</name>
</gene>
<feature type="compositionally biased region" description="Polar residues" evidence="1">
    <location>
        <begin position="25"/>
        <end position="36"/>
    </location>
</feature>
<feature type="compositionally biased region" description="Basic and acidic residues" evidence="1">
    <location>
        <begin position="102"/>
        <end position="145"/>
    </location>
</feature>